<name>S8CIU3_9LAMI</name>
<dbReference type="GO" id="GO:0005768">
    <property type="term" value="C:endosome"/>
    <property type="evidence" value="ECO:0007669"/>
    <property type="project" value="TreeGrafter"/>
</dbReference>
<gene>
    <name evidence="1" type="ORF">M569_10186</name>
</gene>
<dbReference type="PANTHER" id="PTHR20938:SF0">
    <property type="entry name" value="INTEGRATOR COMPLEX SUBUNIT 4"/>
    <property type="match status" value="1"/>
</dbReference>
<dbReference type="Gene3D" id="1.25.10.10">
    <property type="entry name" value="Leucine-rich Repeat Variant"/>
    <property type="match status" value="1"/>
</dbReference>
<evidence type="ECO:0000313" key="1">
    <source>
        <dbReference type="EMBL" id="EPS64596.1"/>
    </source>
</evidence>
<evidence type="ECO:0000313" key="2">
    <source>
        <dbReference type="Proteomes" id="UP000015453"/>
    </source>
</evidence>
<dbReference type="AlphaFoldDB" id="S8CIU3"/>
<organism evidence="1 2">
    <name type="scientific">Genlisea aurea</name>
    <dbReference type="NCBI Taxonomy" id="192259"/>
    <lineage>
        <taxon>Eukaryota</taxon>
        <taxon>Viridiplantae</taxon>
        <taxon>Streptophyta</taxon>
        <taxon>Embryophyta</taxon>
        <taxon>Tracheophyta</taxon>
        <taxon>Spermatophyta</taxon>
        <taxon>Magnoliopsida</taxon>
        <taxon>eudicotyledons</taxon>
        <taxon>Gunneridae</taxon>
        <taxon>Pentapetalae</taxon>
        <taxon>asterids</taxon>
        <taxon>lamiids</taxon>
        <taxon>Lamiales</taxon>
        <taxon>Lentibulariaceae</taxon>
        <taxon>Genlisea</taxon>
    </lineage>
</organism>
<dbReference type="Proteomes" id="UP000015453">
    <property type="component" value="Unassembled WGS sequence"/>
</dbReference>
<sequence length="353" mass="39724">ISLLSNPFTSDSTLSKLLDLLILHLQNPKSDHQSILSLLSSSSVHHPNVRRRVASAAHEFILDPSSPTPAIPQALSLLDSFADETLFLSLCFWPCVKTRRWTLRNLSKFRLRMSVFLTVVLGFTKDPYPYIRKAALDAIVTLMRNNLAAADDLSLIRGGYFRAVELLFDADDSVRCSAVHAVGELGRLSVSLLNQETCKRDCSDALFLQLCLMARDMDMRTRVASFCELEKIQTVSKDILLQTLSKKLLPGIKEKCYPGQYSINLHKLPATAAAFAFLHGLEDEFHETLYHAALHNRLKIEESHLEMLCAILLDNDTSVRTGARKFLCVTKLRNSEMLKTCMNSLIENLELYP</sequence>
<dbReference type="InterPro" id="IPR016024">
    <property type="entry name" value="ARM-type_fold"/>
</dbReference>
<dbReference type="GO" id="GO:0010496">
    <property type="term" value="P:intercellular transport"/>
    <property type="evidence" value="ECO:0007669"/>
    <property type="project" value="TreeGrafter"/>
</dbReference>
<dbReference type="InterPro" id="IPR011989">
    <property type="entry name" value="ARM-like"/>
</dbReference>
<protein>
    <submittedName>
        <fullName evidence="1">Uncharacterized protein</fullName>
    </submittedName>
</protein>
<keyword evidence="2" id="KW-1185">Reference proteome</keyword>
<comment type="caution">
    <text evidence="1">The sequence shown here is derived from an EMBL/GenBank/DDBJ whole genome shotgun (WGS) entry which is preliminary data.</text>
</comment>
<feature type="non-terminal residue" evidence="1">
    <location>
        <position position="1"/>
    </location>
</feature>
<dbReference type="PANTHER" id="PTHR20938">
    <property type="entry name" value="INTEGRATOR COMPLEX SUBUNIT 4"/>
    <property type="match status" value="1"/>
</dbReference>
<dbReference type="OrthoDB" id="18190at2759"/>
<feature type="non-terminal residue" evidence="1">
    <location>
        <position position="353"/>
    </location>
</feature>
<reference evidence="1 2" key="1">
    <citation type="journal article" date="2013" name="BMC Genomics">
        <title>The miniature genome of a carnivorous plant Genlisea aurea contains a low number of genes and short non-coding sequences.</title>
        <authorList>
            <person name="Leushkin E.V."/>
            <person name="Sutormin R.A."/>
            <person name="Nabieva E.R."/>
            <person name="Penin A.A."/>
            <person name="Kondrashov A.S."/>
            <person name="Logacheva M.D."/>
        </authorList>
    </citation>
    <scope>NUCLEOTIDE SEQUENCE [LARGE SCALE GENOMIC DNA]</scope>
</reference>
<proteinExistence type="predicted"/>
<dbReference type="SUPFAM" id="SSF48371">
    <property type="entry name" value="ARM repeat"/>
    <property type="match status" value="1"/>
</dbReference>
<dbReference type="EMBL" id="AUSU01004718">
    <property type="protein sequence ID" value="EPS64596.1"/>
    <property type="molecule type" value="Genomic_DNA"/>
</dbReference>
<accession>S8CIU3</accession>